<keyword evidence="8" id="KW-0902">Two-component regulatory system</keyword>
<evidence type="ECO:0000313" key="14">
    <source>
        <dbReference type="Proteomes" id="UP000017820"/>
    </source>
</evidence>
<feature type="modified residue" description="4-aspartylphosphate" evidence="9">
    <location>
        <position position="81"/>
    </location>
</feature>
<keyword evidence="10" id="KW-0175">Coiled coil</keyword>
<dbReference type="GO" id="GO:0000155">
    <property type="term" value="F:phosphorelay sensor kinase activity"/>
    <property type="evidence" value="ECO:0007669"/>
    <property type="project" value="InterPro"/>
</dbReference>
<name>V4HUN1_PSEL2</name>
<keyword evidence="3 9" id="KW-0597">Phosphoprotein</keyword>
<organism evidence="13 14">
    <name type="scientific">Pseudoalteromonas luteoviolacea (strain 2ta16)</name>
    <dbReference type="NCBI Taxonomy" id="1353533"/>
    <lineage>
        <taxon>Bacteria</taxon>
        <taxon>Pseudomonadati</taxon>
        <taxon>Pseudomonadota</taxon>
        <taxon>Gammaproteobacteria</taxon>
        <taxon>Alteromonadales</taxon>
        <taxon>Pseudoalteromonadaceae</taxon>
        <taxon>Pseudoalteromonas</taxon>
    </lineage>
</organism>
<feature type="domain" description="Histidine kinase" evidence="11">
    <location>
        <begin position="221"/>
        <end position="440"/>
    </location>
</feature>
<dbReference type="GO" id="GO:0005524">
    <property type="term" value="F:ATP binding"/>
    <property type="evidence" value="ECO:0007669"/>
    <property type="project" value="UniProtKB-KW"/>
</dbReference>
<evidence type="ECO:0000256" key="1">
    <source>
        <dbReference type="ARBA" id="ARBA00000085"/>
    </source>
</evidence>
<proteinExistence type="predicted"/>
<evidence type="ECO:0000256" key="6">
    <source>
        <dbReference type="ARBA" id="ARBA00022777"/>
    </source>
</evidence>
<dbReference type="SMART" id="SM00387">
    <property type="entry name" value="HATPase_c"/>
    <property type="match status" value="1"/>
</dbReference>
<feature type="domain" description="Response regulatory" evidence="12">
    <location>
        <begin position="26"/>
        <end position="155"/>
    </location>
</feature>
<dbReference type="SUPFAM" id="SSF55874">
    <property type="entry name" value="ATPase domain of HSP90 chaperone/DNA topoisomerase II/histidine kinase"/>
    <property type="match status" value="1"/>
</dbReference>
<keyword evidence="5" id="KW-0547">Nucleotide-binding</keyword>
<sequence length="442" mass="49379">MSNSPFSFLASESSQNTEKPKLPPWKILIVDDEPEVHNVTKMALSRFSYENRELSFFHAYSKSDAIKYMLDEQDICVVLLDVIMETDNAGLECVHQIRQELKNCDVRIILRTGQPSTIPEHEVMLKYDINDYKNKVDLTKSKLYITMTSALRAYCDIKKQSKLASELQELNDNLEAKVAARTAELTQLNQSLMTANEKILEQQNSLLQSEKMASVGYLASGMAHEINNPLGAMKCNFSVLKDYIKGLSRHISVLNNESLNGDLIDISELLEDNEIDLNRIEQIVAALSVFNGISGEQAQLHNLTEIFTCFINNLSKPVVLDHDSKNDIELLCCREQLLKVFDILHTNAIESGALPHDISVKVCLREETVSISFKDQGAGIEPTKLGHIFDPFYSSKPVGQNVGLGLTIALMLIKNHHGELTATSELGKGSCFEICIPIETSS</sequence>
<dbReference type="PATRIC" id="fig|1353533.3.peg.951"/>
<protein>
    <recommendedName>
        <fullName evidence="2">histidine kinase</fullName>
        <ecNumber evidence="2">2.7.13.3</ecNumber>
    </recommendedName>
</protein>
<evidence type="ECO:0000256" key="2">
    <source>
        <dbReference type="ARBA" id="ARBA00012438"/>
    </source>
</evidence>
<evidence type="ECO:0000256" key="10">
    <source>
        <dbReference type="SAM" id="Coils"/>
    </source>
</evidence>
<dbReference type="EMBL" id="AUSV01000013">
    <property type="protein sequence ID" value="ESP94520.1"/>
    <property type="molecule type" value="Genomic_DNA"/>
</dbReference>
<comment type="caution">
    <text evidence="13">The sequence shown here is derived from an EMBL/GenBank/DDBJ whole genome shotgun (WGS) entry which is preliminary data.</text>
</comment>
<dbReference type="Proteomes" id="UP000017820">
    <property type="component" value="Unassembled WGS sequence"/>
</dbReference>
<keyword evidence="4" id="KW-0808">Transferase</keyword>
<dbReference type="PROSITE" id="PS50109">
    <property type="entry name" value="HIS_KIN"/>
    <property type="match status" value="1"/>
</dbReference>
<dbReference type="Gene3D" id="1.10.287.130">
    <property type="match status" value="1"/>
</dbReference>
<dbReference type="InterPro" id="IPR036890">
    <property type="entry name" value="HATPase_C_sf"/>
</dbReference>
<dbReference type="Pfam" id="PF00072">
    <property type="entry name" value="Response_reg"/>
    <property type="match status" value="1"/>
</dbReference>
<dbReference type="EC" id="2.7.13.3" evidence="2"/>
<feature type="coiled-coil region" evidence="10">
    <location>
        <begin position="157"/>
        <end position="205"/>
    </location>
</feature>
<dbReference type="InterPro" id="IPR001789">
    <property type="entry name" value="Sig_transdc_resp-reg_receiver"/>
</dbReference>
<reference evidence="13 14" key="1">
    <citation type="submission" date="2013-07" db="EMBL/GenBank/DDBJ databases">
        <title>Draft genome sequence of Pseudoalteromonas luteoviolacea 2ta16.</title>
        <authorList>
            <person name="Allen E.E."/>
            <person name="Azam F."/>
            <person name="Podell S."/>
        </authorList>
    </citation>
    <scope>NUCLEOTIDE SEQUENCE [LARGE SCALE GENOMIC DNA]</scope>
    <source>
        <strain evidence="13 14">2ta16</strain>
    </source>
</reference>
<evidence type="ECO:0000259" key="11">
    <source>
        <dbReference type="PROSITE" id="PS50109"/>
    </source>
</evidence>
<dbReference type="Pfam" id="PF02518">
    <property type="entry name" value="HATPase_c"/>
    <property type="match status" value="1"/>
</dbReference>
<comment type="catalytic activity">
    <reaction evidence="1">
        <text>ATP + protein L-histidine = ADP + protein N-phospho-L-histidine.</text>
        <dbReference type="EC" id="2.7.13.3"/>
    </reaction>
</comment>
<dbReference type="InterPro" id="IPR003594">
    <property type="entry name" value="HATPase_dom"/>
</dbReference>
<dbReference type="SUPFAM" id="SSF52172">
    <property type="entry name" value="CheY-like"/>
    <property type="match status" value="1"/>
</dbReference>
<dbReference type="PROSITE" id="PS50110">
    <property type="entry name" value="RESPONSE_REGULATORY"/>
    <property type="match status" value="1"/>
</dbReference>
<evidence type="ECO:0000256" key="8">
    <source>
        <dbReference type="ARBA" id="ARBA00023012"/>
    </source>
</evidence>
<dbReference type="SUPFAM" id="SSF47384">
    <property type="entry name" value="Homodimeric domain of signal transducing histidine kinase"/>
    <property type="match status" value="1"/>
</dbReference>
<evidence type="ECO:0000256" key="3">
    <source>
        <dbReference type="ARBA" id="ARBA00022553"/>
    </source>
</evidence>
<keyword evidence="7" id="KW-0067">ATP-binding</keyword>
<dbReference type="RefSeq" id="WP_023397908.1">
    <property type="nucleotide sequence ID" value="NZ_AUSV01000013.1"/>
</dbReference>
<dbReference type="InterPro" id="IPR004358">
    <property type="entry name" value="Sig_transdc_His_kin-like_C"/>
</dbReference>
<dbReference type="PANTHER" id="PTHR43065">
    <property type="entry name" value="SENSOR HISTIDINE KINASE"/>
    <property type="match status" value="1"/>
</dbReference>
<dbReference type="PRINTS" id="PR00344">
    <property type="entry name" value="BCTRLSENSOR"/>
</dbReference>
<dbReference type="CDD" id="cd00082">
    <property type="entry name" value="HisKA"/>
    <property type="match status" value="1"/>
</dbReference>
<dbReference type="InterPro" id="IPR005467">
    <property type="entry name" value="His_kinase_dom"/>
</dbReference>
<evidence type="ECO:0000256" key="7">
    <source>
        <dbReference type="ARBA" id="ARBA00022840"/>
    </source>
</evidence>
<accession>V4HUN1</accession>
<evidence type="ECO:0000259" key="12">
    <source>
        <dbReference type="PROSITE" id="PS50110"/>
    </source>
</evidence>
<evidence type="ECO:0000256" key="5">
    <source>
        <dbReference type="ARBA" id="ARBA00022741"/>
    </source>
</evidence>
<dbReference type="PANTHER" id="PTHR43065:SF10">
    <property type="entry name" value="PEROXIDE STRESS-ACTIVATED HISTIDINE KINASE MAK3"/>
    <property type="match status" value="1"/>
</dbReference>
<dbReference type="Gene3D" id="3.30.565.10">
    <property type="entry name" value="Histidine kinase-like ATPase, C-terminal domain"/>
    <property type="match status" value="1"/>
</dbReference>
<gene>
    <name evidence="13" type="ORF">PL2TA16_00520</name>
</gene>
<evidence type="ECO:0000256" key="4">
    <source>
        <dbReference type="ARBA" id="ARBA00022679"/>
    </source>
</evidence>
<evidence type="ECO:0000313" key="13">
    <source>
        <dbReference type="EMBL" id="ESP94520.1"/>
    </source>
</evidence>
<evidence type="ECO:0000256" key="9">
    <source>
        <dbReference type="PROSITE-ProRule" id="PRU00169"/>
    </source>
</evidence>
<dbReference type="Gene3D" id="3.40.50.2300">
    <property type="match status" value="1"/>
</dbReference>
<dbReference type="AlphaFoldDB" id="V4HUN1"/>
<dbReference type="InterPro" id="IPR011006">
    <property type="entry name" value="CheY-like_superfamily"/>
</dbReference>
<dbReference type="InterPro" id="IPR036097">
    <property type="entry name" value="HisK_dim/P_sf"/>
</dbReference>
<dbReference type="InterPro" id="IPR003661">
    <property type="entry name" value="HisK_dim/P_dom"/>
</dbReference>
<keyword evidence="6 13" id="KW-0418">Kinase</keyword>